<dbReference type="Gene3D" id="3.40.50.300">
    <property type="entry name" value="P-loop containing nucleotide triphosphate hydrolases"/>
    <property type="match status" value="1"/>
</dbReference>
<dbReference type="InterPro" id="IPR027417">
    <property type="entry name" value="P-loop_NTPase"/>
</dbReference>
<dbReference type="GO" id="GO:0004519">
    <property type="term" value="F:endonuclease activity"/>
    <property type="evidence" value="ECO:0007669"/>
    <property type="project" value="InterPro"/>
</dbReference>
<evidence type="ECO:0000259" key="1">
    <source>
        <dbReference type="Pfam" id="PF03354"/>
    </source>
</evidence>
<evidence type="ECO:0000313" key="3">
    <source>
        <dbReference type="EMBL" id="CAB4189262.1"/>
    </source>
</evidence>
<reference evidence="3" key="1">
    <citation type="submission" date="2020-05" db="EMBL/GenBank/DDBJ databases">
        <authorList>
            <person name="Chiriac C."/>
            <person name="Salcher M."/>
            <person name="Ghai R."/>
            <person name="Kavagutti S V."/>
        </authorList>
    </citation>
    <scope>NUCLEOTIDE SEQUENCE</scope>
</reference>
<dbReference type="PANTHER" id="PTHR41287">
    <property type="match status" value="1"/>
</dbReference>
<evidence type="ECO:0000259" key="2">
    <source>
        <dbReference type="Pfam" id="PF20441"/>
    </source>
</evidence>
<dbReference type="Pfam" id="PF20441">
    <property type="entry name" value="TerL_nuclease"/>
    <property type="match status" value="1"/>
</dbReference>
<organism evidence="3">
    <name type="scientific">uncultured Caudovirales phage</name>
    <dbReference type="NCBI Taxonomy" id="2100421"/>
    <lineage>
        <taxon>Viruses</taxon>
        <taxon>Duplodnaviria</taxon>
        <taxon>Heunggongvirae</taxon>
        <taxon>Uroviricota</taxon>
        <taxon>Caudoviricetes</taxon>
        <taxon>Peduoviridae</taxon>
        <taxon>Maltschvirus</taxon>
        <taxon>Maltschvirus maltsch</taxon>
    </lineage>
</organism>
<sequence length="456" mass="50952">MQLRPWQREILNDIFELRKDGRRRYRRGLLMMPRKNGKSILASGIALYSLFTEMGAEVAIVAGDRAQARIVFRECARMVELDPILSRKLHTLRDVIEYPETGSVLRVLSADASRAEGYNFSTVIFDEVHIQPDDRLWATVNLGSGARRNPLVLGISTAGAKINTRGAFSLCYSLWQYGQRIKTGEVDDPTFYFQWFAAPEALEWNSPEAAAAANPAYGDFLDPEDFAAAARSLPRDEYETKRLNRWVTSSESFLPQGVWEACEDKTLTLDKADPIVLGFDGSFSNDSTAIVACRISDKALFVLGHWERGIDEALTWRVPVEEVEAAMTSICLSHEVKEIVCDPFRWQRSMEVWQQMGLPVVEFPQTPGRMVPATAAMYDAVVNGNVKHDGDPRLARHAANATPYYSRNGLMVKKEAKQSLKRIDLFVAAIMAHSRAGTLATAAAQKPAAAVQYIEL</sequence>
<dbReference type="InterPro" id="IPR046461">
    <property type="entry name" value="TerL_ATPase"/>
</dbReference>
<feature type="domain" description="Terminase large subunit-like ATPase" evidence="1">
    <location>
        <begin position="5"/>
        <end position="164"/>
    </location>
</feature>
<protein>
    <submittedName>
        <fullName evidence="3">COG4626 Phage terminase-like protein, large subunit</fullName>
    </submittedName>
</protein>
<proteinExistence type="predicted"/>
<dbReference type="SUPFAM" id="SSF52540">
    <property type="entry name" value="P-loop containing nucleoside triphosphate hydrolases"/>
    <property type="match status" value="1"/>
</dbReference>
<dbReference type="InterPro" id="IPR005021">
    <property type="entry name" value="Terminase_largesu-like"/>
</dbReference>
<gene>
    <name evidence="3" type="ORF">UFOVP1184_7</name>
</gene>
<accession>A0A6J5QZQ2</accession>
<dbReference type="InterPro" id="IPR046462">
    <property type="entry name" value="TerL_nuclease"/>
</dbReference>
<dbReference type="PANTHER" id="PTHR41287:SF1">
    <property type="entry name" value="PROTEIN YMFN"/>
    <property type="match status" value="1"/>
</dbReference>
<feature type="domain" description="Terminase large subunit-like endonuclease" evidence="2">
    <location>
        <begin position="321"/>
        <end position="436"/>
    </location>
</feature>
<name>A0A6J5QZQ2_9CAUD</name>
<dbReference type="EMBL" id="LR797135">
    <property type="protein sequence ID" value="CAB4189262.1"/>
    <property type="molecule type" value="Genomic_DNA"/>
</dbReference>
<dbReference type="Pfam" id="PF03354">
    <property type="entry name" value="TerL_ATPase"/>
    <property type="match status" value="1"/>
</dbReference>